<dbReference type="Proteomes" id="UP001085076">
    <property type="component" value="Unassembled WGS sequence"/>
</dbReference>
<sequence>MDVASLFAARRGVEATIVLTPANAALIRPTLQRSTTSDHPVELLLYPFSSEAAGLPSGVENLATVSSEDDSKFTQAVVSSREAHDRLLQRTACTPVVTDLHFWWITGIAADIGILSISFQVIGAFPRVIMKQLGPRGDQDEQLREMALGLEASGMEFLWVVRSGDHGEHLKTEWMPEGWEERVKGKGLLVRGVWDGFRSTFAKEKVVVPAEAIERVVRKFMEGSGTEGEEMRKRAAEWAEIARAAVAEGGSSHKDLNSLIDELFVAREKTKDESQ</sequence>
<dbReference type="SUPFAM" id="SSF53756">
    <property type="entry name" value="UDP-Glycosyltransferase/glycogen phosphorylase"/>
    <property type="match status" value="1"/>
</dbReference>
<keyword evidence="3" id="KW-1185">Reference proteome</keyword>
<dbReference type="OrthoDB" id="5835829at2759"/>
<evidence type="ECO:0000313" key="3">
    <source>
        <dbReference type="Proteomes" id="UP001085076"/>
    </source>
</evidence>
<dbReference type="Gene3D" id="3.40.50.2000">
    <property type="entry name" value="Glycogen Phosphorylase B"/>
    <property type="match status" value="4"/>
</dbReference>
<dbReference type="GO" id="GO:0035251">
    <property type="term" value="F:UDP-glucosyltransferase activity"/>
    <property type="evidence" value="ECO:0007669"/>
    <property type="project" value="TreeGrafter"/>
</dbReference>
<name>A0A9D5H334_9LILI</name>
<evidence type="ECO:0000256" key="1">
    <source>
        <dbReference type="ARBA" id="ARBA00009995"/>
    </source>
</evidence>
<protein>
    <submittedName>
        <fullName evidence="2">Uncharacterized protein</fullName>
    </submittedName>
</protein>
<dbReference type="EMBL" id="JAGGNH010000020">
    <property type="protein sequence ID" value="KAJ0961457.1"/>
    <property type="molecule type" value="Genomic_DNA"/>
</dbReference>
<proteinExistence type="inferred from homology"/>
<comment type="similarity">
    <text evidence="1">Belongs to the UDP-glycosyltransferase family.</text>
</comment>
<evidence type="ECO:0000313" key="2">
    <source>
        <dbReference type="EMBL" id="KAJ0961457.1"/>
    </source>
</evidence>
<gene>
    <name evidence="2" type="ORF">J5N97_000075</name>
</gene>
<dbReference type="PANTHER" id="PTHR48047">
    <property type="entry name" value="GLYCOSYLTRANSFERASE"/>
    <property type="match status" value="1"/>
</dbReference>
<reference evidence="2 3" key="1">
    <citation type="journal article" date="2022" name="Hortic Res">
        <title>The genome of Dioscorea zingiberensis sheds light on the biosynthesis, origin and evolution of the medicinally important diosgenin saponins.</title>
        <authorList>
            <person name="Li Y."/>
            <person name="Tan C."/>
            <person name="Li Z."/>
            <person name="Guo J."/>
            <person name="Li S."/>
            <person name="Chen X."/>
            <person name="Wang C."/>
            <person name="Dai X."/>
            <person name="Yang H."/>
            <person name="Song W."/>
            <person name="Hou L."/>
            <person name="Xu J."/>
            <person name="Tong Z."/>
            <person name="Xu A."/>
            <person name="Yuan X."/>
            <person name="Wang W."/>
            <person name="Yang Q."/>
            <person name="Chen L."/>
            <person name="Sun Z."/>
            <person name="Wang K."/>
            <person name="Pan B."/>
            <person name="Chen J."/>
            <person name="Bao Y."/>
            <person name="Liu F."/>
            <person name="Qi X."/>
            <person name="Gang D.R."/>
            <person name="Wen J."/>
            <person name="Li J."/>
        </authorList>
    </citation>
    <scope>NUCLEOTIDE SEQUENCE [LARGE SCALE GENOMIC DNA]</scope>
    <source>
        <strain evidence="2">Dzin_1.0</strain>
    </source>
</reference>
<comment type="caution">
    <text evidence="2">The sequence shown here is derived from an EMBL/GenBank/DDBJ whole genome shotgun (WGS) entry which is preliminary data.</text>
</comment>
<accession>A0A9D5H334</accession>
<dbReference type="AlphaFoldDB" id="A0A9D5H334"/>
<organism evidence="2 3">
    <name type="scientific">Dioscorea zingiberensis</name>
    <dbReference type="NCBI Taxonomy" id="325984"/>
    <lineage>
        <taxon>Eukaryota</taxon>
        <taxon>Viridiplantae</taxon>
        <taxon>Streptophyta</taxon>
        <taxon>Embryophyta</taxon>
        <taxon>Tracheophyta</taxon>
        <taxon>Spermatophyta</taxon>
        <taxon>Magnoliopsida</taxon>
        <taxon>Liliopsida</taxon>
        <taxon>Dioscoreales</taxon>
        <taxon>Dioscoreaceae</taxon>
        <taxon>Dioscorea</taxon>
    </lineage>
</organism>
<dbReference type="PANTHER" id="PTHR48047:SF19">
    <property type="entry name" value="GLYCOSYLTRANSFERASE"/>
    <property type="match status" value="1"/>
</dbReference>